<evidence type="ECO:0000313" key="1">
    <source>
        <dbReference type="EMBL" id="VXD18876.1"/>
    </source>
</evidence>
<gene>
    <name evidence="1" type="ORF">PL9631_410078</name>
</gene>
<reference evidence="1" key="1">
    <citation type="submission" date="2019-10" db="EMBL/GenBank/DDBJ databases">
        <authorList>
            <consortium name="Genoscope - CEA"/>
            <person name="William W."/>
        </authorList>
    </citation>
    <scope>NUCLEOTIDE SEQUENCE [LARGE SCALE GENOMIC DNA]</scope>
    <source>
        <strain evidence="1">BBR_PRJEB10994</strain>
    </source>
</reference>
<proteinExistence type="predicted"/>
<dbReference type="AlphaFoldDB" id="A0A7Z9BR17"/>
<keyword evidence="2" id="KW-1185">Reference proteome</keyword>
<dbReference type="PANTHER" id="PTHR40266">
    <property type="entry name" value="TOXIN HIGB-1"/>
    <property type="match status" value="1"/>
</dbReference>
<comment type="caution">
    <text evidence="1">The sequence shown here is derived from an EMBL/GenBank/DDBJ whole genome shotgun (WGS) entry which is preliminary data.</text>
</comment>
<dbReference type="RefSeq" id="WP_083617984.1">
    <property type="nucleotide sequence ID" value="NZ_LR735002.1"/>
</dbReference>
<dbReference type="SUPFAM" id="SSF143011">
    <property type="entry name" value="RelE-like"/>
    <property type="match status" value="1"/>
</dbReference>
<dbReference type="InterPro" id="IPR007711">
    <property type="entry name" value="HigB-1"/>
</dbReference>
<dbReference type="EMBL" id="CZCS02000181">
    <property type="protein sequence ID" value="VXD18876.1"/>
    <property type="molecule type" value="Genomic_DNA"/>
</dbReference>
<dbReference type="OrthoDB" id="9801102at2"/>
<dbReference type="Gene3D" id="3.30.2310.20">
    <property type="entry name" value="RelE-like"/>
    <property type="match status" value="1"/>
</dbReference>
<dbReference type="Pfam" id="PF05015">
    <property type="entry name" value="HigB-like_toxin"/>
    <property type="match status" value="1"/>
</dbReference>
<dbReference type="Proteomes" id="UP000182190">
    <property type="component" value="Unassembled WGS sequence"/>
</dbReference>
<accession>A0A7Z9BR17</accession>
<protein>
    <recommendedName>
        <fullName evidence="3">HigB toxin protein</fullName>
    </recommendedName>
</protein>
<evidence type="ECO:0008006" key="3">
    <source>
        <dbReference type="Google" id="ProtNLM"/>
    </source>
</evidence>
<organism evidence="1 2">
    <name type="scientific">Planktothrix paucivesiculata PCC 9631</name>
    <dbReference type="NCBI Taxonomy" id="671071"/>
    <lineage>
        <taxon>Bacteria</taxon>
        <taxon>Bacillati</taxon>
        <taxon>Cyanobacteriota</taxon>
        <taxon>Cyanophyceae</taxon>
        <taxon>Oscillatoriophycideae</taxon>
        <taxon>Oscillatoriales</taxon>
        <taxon>Microcoleaceae</taxon>
        <taxon>Planktothrix</taxon>
    </lineage>
</organism>
<sequence length="94" mass="11399">MIQNFRCKETERLFRRQYSLTLPPSIQRIAQRKLAILDAAEKIEDLRVPPGNRLEKLKGDRQDQYSIRINEQWRICFRWDNGNILDVEIVDYHR</sequence>
<dbReference type="InterPro" id="IPR035093">
    <property type="entry name" value="RelE/ParE_toxin_dom_sf"/>
</dbReference>
<dbReference type="PANTHER" id="PTHR40266:SF2">
    <property type="entry name" value="TOXIN HIGB-1"/>
    <property type="match status" value="1"/>
</dbReference>
<name>A0A7Z9BR17_9CYAN</name>
<evidence type="ECO:0000313" key="2">
    <source>
        <dbReference type="Proteomes" id="UP000182190"/>
    </source>
</evidence>